<dbReference type="OrthoDB" id="4369670at2759"/>
<reference evidence="2" key="1">
    <citation type="submission" date="2021-10" db="EMBL/GenBank/DDBJ databases">
        <authorList>
            <person name="Piombo E."/>
        </authorList>
    </citation>
    <scope>NUCLEOTIDE SEQUENCE</scope>
</reference>
<organism evidence="2 3">
    <name type="scientific">Clonostachys byssicola</name>
    <dbReference type="NCBI Taxonomy" id="160290"/>
    <lineage>
        <taxon>Eukaryota</taxon>
        <taxon>Fungi</taxon>
        <taxon>Dikarya</taxon>
        <taxon>Ascomycota</taxon>
        <taxon>Pezizomycotina</taxon>
        <taxon>Sordariomycetes</taxon>
        <taxon>Hypocreomycetidae</taxon>
        <taxon>Hypocreales</taxon>
        <taxon>Bionectriaceae</taxon>
        <taxon>Clonostachys</taxon>
    </lineage>
</organism>
<feature type="compositionally biased region" description="Polar residues" evidence="1">
    <location>
        <begin position="461"/>
        <end position="470"/>
    </location>
</feature>
<feature type="region of interest" description="Disordered" evidence="1">
    <location>
        <begin position="403"/>
        <end position="422"/>
    </location>
</feature>
<feature type="compositionally biased region" description="Polar residues" evidence="1">
    <location>
        <begin position="57"/>
        <end position="69"/>
    </location>
</feature>
<evidence type="ECO:0000313" key="3">
    <source>
        <dbReference type="Proteomes" id="UP000754883"/>
    </source>
</evidence>
<evidence type="ECO:0000313" key="2">
    <source>
        <dbReference type="EMBL" id="CAG9971366.1"/>
    </source>
</evidence>
<proteinExistence type="predicted"/>
<feature type="region of interest" description="Disordered" evidence="1">
    <location>
        <begin position="505"/>
        <end position="548"/>
    </location>
</feature>
<keyword evidence="3" id="KW-1185">Reference proteome</keyword>
<protein>
    <submittedName>
        <fullName evidence="2">Uncharacterized protein</fullName>
    </submittedName>
</protein>
<sequence length="548" mass="63926">MSANEKPKGLSFRPKNIRTPKDVRDQRALEAQEREEEDYWWKYHGIAPKDQDRTRHNLSTRPSFSHISTQRALKRRQRYQKLLQRRVQQERRQQDQQLELPSFCQQPNQQRDQQKDQQQDEQYDQQKDQQQSQQFKLPSFCQQPQPDGALQPPYFEYRCPGKREFNEQVHQSFCQAQRLTVPVFKDIIISLLGKMANDEFEELKSINFPKIISEWGSLDEIAEIAIAQILPQFLELQGKPLTAEIIREIHQKQFEDPSIWTETDIGGYVLIGLDDRDERYIRYYVGQSFKLSTRLSHLRDYSEIRKLTDVFGIVATLTAQDIYHNFWVSKSSTAFIISHRILLEGKYEDPWTPSTLPTPVADWLYHIGFQTQDDLSSLMEAAGGNLEDGVQLVRVALSQEVPRRRYPQNKPNRGSLGPKFPESYPKVKQLLENLREKRSLFWKRFKELKASAFNDERRSEGTSNKTCSLTNDEEDDEKISKLAHYLPNGDGTETEETITLGEKMKELILEDDDQDSDLDSEDDDQGNDSDSLGMMVVKAPLERNSKIS</sequence>
<dbReference type="EMBL" id="CABFNO020001240">
    <property type="protein sequence ID" value="CAG9971366.1"/>
    <property type="molecule type" value="Genomic_DNA"/>
</dbReference>
<dbReference type="Proteomes" id="UP000754883">
    <property type="component" value="Unassembled WGS sequence"/>
</dbReference>
<feature type="region of interest" description="Disordered" evidence="1">
    <location>
        <begin position="84"/>
        <end position="143"/>
    </location>
</feature>
<feature type="region of interest" description="Disordered" evidence="1">
    <location>
        <begin position="454"/>
        <end position="477"/>
    </location>
</feature>
<feature type="compositionally biased region" description="Basic and acidic residues" evidence="1">
    <location>
        <begin position="19"/>
        <end position="32"/>
    </location>
</feature>
<feature type="compositionally biased region" description="Low complexity" evidence="1">
    <location>
        <begin position="95"/>
        <end position="111"/>
    </location>
</feature>
<name>A0A9N9U013_9HYPO</name>
<accession>A0A9N9U013</accession>
<comment type="caution">
    <text evidence="2">The sequence shown here is derived from an EMBL/GenBank/DDBJ whole genome shotgun (WGS) entry which is preliminary data.</text>
</comment>
<feature type="compositionally biased region" description="Acidic residues" evidence="1">
    <location>
        <begin position="509"/>
        <end position="527"/>
    </location>
</feature>
<gene>
    <name evidence="2" type="ORF">CBYS24578_00000410</name>
</gene>
<dbReference type="AlphaFoldDB" id="A0A9N9U013"/>
<evidence type="ECO:0000256" key="1">
    <source>
        <dbReference type="SAM" id="MobiDB-lite"/>
    </source>
</evidence>
<feature type="region of interest" description="Disordered" evidence="1">
    <location>
        <begin position="1"/>
        <end position="72"/>
    </location>
</feature>